<accession>A0ABV9X1R8</accession>
<evidence type="ECO:0000313" key="3">
    <source>
        <dbReference type="EMBL" id="MFC5018066.1"/>
    </source>
</evidence>
<keyword evidence="2" id="KW-1133">Transmembrane helix</keyword>
<dbReference type="RefSeq" id="WP_344502496.1">
    <property type="nucleotide sequence ID" value="NZ_BAAATN010000002.1"/>
</dbReference>
<dbReference type="EMBL" id="JBHSJO010000001">
    <property type="protein sequence ID" value="MFC5018066.1"/>
    <property type="molecule type" value="Genomic_DNA"/>
</dbReference>
<reference evidence="4" key="1">
    <citation type="journal article" date="2019" name="Int. J. Syst. Evol. Microbiol.">
        <title>The Global Catalogue of Microorganisms (GCM) 10K type strain sequencing project: providing services to taxonomists for standard genome sequencing and annotation.</title>
        <authorList>
            <consortium name="The Broad Institute Genomics Platform"/>
            <consortium name="The Broad Institute Genome Sequencing Center for Infectious Disease"/>
            <person name="Wu L."/>
            <person name="Ma J."/>
        </authorList>
    </citation>
    <scope>NUCLEOTIDE SEQUENCE [LARGE SCALE GENOMIC DNA]</scope>
    <source>
        <strain evidence="4">CGMCC 4.1542</strain>
    </source>
</reference>
<sequence>MGTQTRRKRPTIIGACALVVIAVLVSLYCWWNTNVLGAESFCDGRVDSGDVRQALDSPGRVSEVLVRAASSGPEFECSVERTSRFVGGEDQRLSLTTAAEKGAFPFTTGVWKNPAARSYFKDGVAGAVSETGGYVVLPRACWETVGGLRGNRVAGQGEGTVAAVEATVERGSADRAGLAHLLRQTARKVAEEAGCGTPEQARSSGLSAPSGPHDTAARSVCGLPGFSLPANALVKGVADVGREQVNSGTSHTWACDLDLAGTGNAGVSFVATSDAAVVAAALQDPDALRKLPGNTGSAATGQAVLHCEGGDTYFGARWNTGYEGALLDSTHHSAAEYAQVRRATFQSFLDAAAESRACPRVDLSAV</sequence>
<keyword evidence="2" id="KW-0812">Transmembrane</keyword>
<feature type="transmembrane region" description="Helical" evidence="2">
    <location>
        <begin position="12"/>
        <end position="31"/>
    </location>
</feature>
<dbReference type="Proteomes" id="UP001595855">
    <property type="component" value="Unassembled WGS sequence"/>
</dbReference>
<comment type="caution">
    <text evidence="3">The sequence shown here is derived from an EMBL/GenBank/DDBJ whole genome shotgun (WGS) entry which is preliminary data.</text>
</comment>
<name>A0ABV9X1R8_9ACTN</name>
<organism evidence="3 4">
    <name type="scientific">Streptomyces lienomycini</name>
    <dbReference type="NCBI Taxonomy" id="284035"/>
    <lineage>
        <taxon>Bacteria</taxon>
        <taxon>Bacillati</taxon>
        <taxon>Actinomycetota</taxon>
        <taxon>Actinomycetes</taxon>
        <taxon>Kitasatosporales</taxon>
        <taxon>Streptomycetaceae</taxon>
        <taxon>Streptomyces</taxon>
    </lineage>
</organism>
<keyword evidence="4" id="KW-1185">Reference proteome</keyword>
<evidence type="ECO:0008006" key="5">
    <source>
        <dbReference type="Google" id="ProtNLM"/>
    </source>
</evidence>
<feature type="region of interest" description="Disordered" evidence="1">
    <location>
        <begin position="191"/>
        <end position="215"/>
    </location>
</feature>
<evidence type="ECO:0000256" key="1">
    <source>
        <dbReference type="SAM" id="MobiDB-lite"/>
    </source>
</evidence>
<protein>
    <recommendedName>
        <fullName evidence="5">Secreted protein</fullName>
    </recommendedName>
</protein>
<keyword evidence="2" id="KW-0472">Membrane</keyword>
<evidence type="ECO:0000313" key="4">
    <source>
        <dbReference type="Proteomes" id="UP001595855"/>
    </source>
</evidence>
<proteinExistence type="predicted"/>
<evidence type="ECO:0000256" key="2">
    <source>
        <dbReference type="SAM" id="Phobius"/>
    </source>
</evidence>
<gene>
    <name evidence="3" type="ORF">ACFPRC_24790</name>
</gene>